<evidence type="ECO:0000313" key="3">
    <source>
        <dbReference type="Proteomes" id="UP000245911"/>
    </source>
</evidence>
<organism evidence="2 3">
    <name type="scientific">Pararhodobacter oceanensis</name>
    <dbReference type="NCBI Taxonomy" id="2172121"/>
    <lineage>
        <taxon>Bacteria</taxon>
        <taxon>Pseudomonadati</taxon>
        <taxon>Pseudomonadota</taxon>
        <taxon>Alphaproteobacteria</taxon>
        <taxon>Rhodobacterales</taxon>
        <taxon>Paracoccaceae</taxon>
        <taxon>Pararhodobacter</taxon>
    </lineage>
</organism>
<name>A0A2T8HXJ3_9RHOB</name>
<keyword evidence="3" id="KW-1185">Reference proteome</keyword>
<evidence type="ECO:0000256" key="1">
    <source>
        <dbReference type="SAM" id="MobiDB-lite"/>
    </source>
</evidence>
<accession>A0A2T8HXJ3</accession>
<reference evidence="2 3" key="1">
    <citation type="submission" date="2018-04" db="EMBL/GenBank/DDBJ databases">
        <title>Pararhodobacter oceanense sp. nov., isolated from marine intertidal sediment.</title>
        <authorList>
            <person name="Wang X.-L."/>
            <person name="Du Z.-J."/>
        </authorList>
    </citation>
    <scope>NUCLEOTIDE SEQUENCE [LARGE SCALE GENOMIC DNA]</scope>
    <source>
        <strain evidence="2 3">AM505</strain>
    </source>
</reference>
<gene>
    <name evidence="2" type="ORF">DDE20_00850</name>
</gene>
<dbReference type="EMBL" id="QDKM01000001">
    <property type="protein sequence ID" value="PVH30149.1"/>
    <property type="molecule type" value="Genomic_DNA"/>
</dbReference>
<dbReference type="Proteomes" id="UP000245911">
    <property type="component" value="Unassembled WGS sequence"/>
</dbReference>
<feature type="compositionally biased region" description="Polar residues" evidence="1">
    <location>
        <begin position="48"/>
        <end position="57"/>
    </location>
</feature>
<evidence type="ECO:0000313" key="2">
    <source>
        <dbReference type="EMBL" id="PVH30149.1"/>
    </source>
</evidence>
<sequence>MRMMNLLELIGDAVMEREELLEDIARIDAEIAARSAAFFAQFGKGSAANASDPQDATAQIIPLPTAAGRP</sequence>
<feature type="region of interest" description="Disordered" evidence="1">
    <location>
        <begin position="46"/>
        <end position="70"/>
    </location>
</feature>
<proteinExistence type="predicted"/>
<protein>
    <submittedName>
        <fullName evidence="2">Uncharacterized protein</fullName>
    </submittedName>
</protein>
<comment type="caution">
    <text evidence="2">The sequence shown here is derived from an EMBL/GenBank/DDBJ whole genome shotgun (WGS) entry which is preliminary data.</text>
</comment>
<dbReference type="AlphaFoldDB" id="A0A2T8HXJ3"/>